<organism evidence="1 2">
    <name type="scientific">Austropuccinia psidii MF-1</name>
    <dbReference type="NCBI Taxonomy" id="1389203"/>
    <lineage>
        <taxon>Eukaryota</taxon>
        <taxon>Fungi</taxon>
        <taxon>Dikarya</taxon>
        <taxon>Basidiomycota</taxon>
        <taxon>Pucciniomycotina</taxon>
        <taxon>Pucciniomycetes</taxon>
        <taxon>Pucciniales</taxon>
        <taxon>Sphaerophragmiaceae</taxon>
        <taxon>Austropuccinia</taxon>
    </lineage>
</organism>
<sequence>MVWVCFVGATKGPLNETAFIDKVYEPTILLFLNLVSNSPYIQGNKHTAMLEDGAPINTTQLSKKWFQENASAKLPWPEYSLDVNPMENI</sequence>
<gene>
    <name evidence="1" type="ORF">O181_099850</name>
</gene>
<keyword evidence="2" id="KW-1185">Reference proteome</keyword>
<evidence type="ECO:0000313" key="2">
    <source>
        <dbReference type="Proteomes" id="UP000765509"/>
    </source>
</evidence>
<dbReference type="InterPro" id="IPR036397">
    <property type="entry name" value="RNaseH_sf"/>
</dbReference>
<comment type="caution">
    <text evidence="1">The sequence shown here is derived from an EMBL/GenBank/DDBJ whole genome shotgun (WGS) entry which is preliminary data.</text>
</comment>
<dbReference type="GO" id="GO:0003676">
    <property type="term" value="F:nucleic acid binding"/>
    <property type="evidence" value="ECO:0007669"/>
    <property type="project" value="InterPro"/>
</dbReference>
<proteinExistence type="predicted"/>
<dbReference type="Proteomes" id="UP000765509">
    <property type="component" value="Unassembled WGS sequence"/>
</dbReference>
<accession>A0A9Q3PG98</accession>
<dbReference type="AlphaFoldDB" id="A0A9Q3PG98"/>
<dbReference type="OrthoDB" id="2442720at2759"/>
<protein>
    <submittedName>
        <fullName evidence="1">Uncharacterized protein</fullName>
    </submittedName>
</protein>
<name>A0A9Q3PG98_9BASI</name>
<dbReference type="Gene3D" id="3.30.420.10">
    <property type="entry name" value="Ribonuclease H-like superfamily/Ribonuclease H"/>
    <property type="match status" value="1"/>
</dbReference>
<dbReference type="EMBL" id="AVOT02069157">
    <property type="protein sequence ID" value="MBW0560135.1"/>
    <property type="molecule type" value="Genomic_DNA"/>
</dbReference>
<reference evidence="1" key="1">
    <citation type="submission" date="2021-03" db="EMBL/GenBank/DDBJ databases">
        <title>Draft genome sequence of rust myrtle Austropuccinia psidii MF-1, a brazilian biotype.</title>
        <authorList>
            <person name="Quecine M.C."/>
            <person name="Pachon D.M.R."/>
            <person name="Bonatelli M.L."/>
            <person name="Correr F.H."/>
            <person name="Franceschini L.M."/>
            <person name="Leite T.F."/>
            <person name="Margarido G.R.A."/>
            <person name="Almeida C.A."/>
            <person name="Ferrarezi J.A."/>
            <person name="Labate C.A."/>
        </authorList>
    </citation>
    <scope>NUCLEOTIDE SEQUENCE</scope>
    <source>
        <strain evidence="1">MF-1</strain>
    </source>
</reference>
<evidence type="ECO:0000313" key="1">
    <source>
        <dbReference type="EMBL" id="MBW0560135.1"/>
    </source>
</evidence>